<dbReference type="AlphaFoldDB" id="A0A1R3FXU3"/>
<dbReference type="Proteomes" id="UP000188268">
    <property type="component" value="Unassembled WGS sequence"/>
</dbReference>
<dbReference type="EMBL" id="AWWV01016065">
    <property type="protein sequence ID" value="OMO50667.1"/>
    <property type="molecule type" value="Genomic_DNA"/>
</dbReference>
<evidence type="ECO:0000313" key="2">
    <source>
        <dbReference type="Proteomes" id="UP000188268"/>
    </source>
</evidence>
<sequence>MASSFSSPATSLSYASRQCYNLFSFPSWKQPHLISFASFSRSRSISISAPSCSSASPLLSLSENDNIPDFGGGESYENLVKGSKTLLKGMNYAELQEWAQSHGFRPSPLMEVLDFDVDEAFYYGAANELSSISPMPWHQLQFTNIYAVKTD</sequence>
<dbReference type="Gramene" id="OMO50667">
    <property type="protein sequence ID" value="OMO50667"/>
    <property type="gene ID" value="CCACVL1_30324"/>
</dbReference>
<reference evidence="1 2" key="1">
    <citation type="submission" date="2013-09" db="EMBL/GenBank/DDBJ databases">
        <title>Corchorus capsularis genome sequencing.</title>
        <authorList>
            <person name="Alam M."/>
            <person name="Haque M.S."/>
            <person name="Islam M.S."/>
            <person name="Emdad E.M."/>
            <person name="Islam M.M."/>
            <person name="Ahmed B."/>
            <person name="Halim A."/>
            <person name="Hossen Q.M.M."/>
            <person name="Hossain M.Z."/>
            <person name="Ahmed R."/>
            <person name="Khan M.M."/>
            <person name="Islam R."/>
            <person name="Rashid M.M."/>
            <person name="Khan S.A."/>
            <person name="Rahman M.S."/>
            <person name="Alam M."/>
        </authorList>
    </citation>
    <scope>NUCLEOTIDE SEQUENCE [LARGE SCALE GENOMIC DNA]</scope>
    <source>
        <strain evidence="2">cv. CVL-1</strain>
        <tissue evidence="1">Whole seedling</tissue>
    </source>
</reference>
<evidence type="ECO:0000313" key="1">
    <source>
        <dbReference type="EMBL" id="OMO50667.1"/>
    </source>
</evidence>
<proteinExistence type="predicted"/>
<organism evidence="1 2">
    <name type="scientific">Corchorus capsularis</name>
    <name type="common">Jute</name>
    <dbReference type="NCBI Taxonomy" id="210143"/>
    <lineage>
        <taxon>Eukaryota</taxon>
        <taxon>Viridiplantae</taxon>
        <taxon>Streptophyta</taxon>
        <taxon>Embryophyta</taxon>
        <taxon>Tracheophyta</taxon>
        <taxon>Spermatophyta</taxon>
        <taxon>Magnoliopsida</taxon>
        <taxon>eudicotyledons</taxon>
        <taxon>Gunneridae</taxon>
        <taxon>Pentapetalae</taxon>
        <taxon>rosids</taxon>
        <taxon>malvids</taxon>
        <taxon>Malvales</taxon>
        <taxon>Malvaceae</taxon>
        <taxon>Grewioideae</taxon>
        <taxon>Apeibeae</taxon>
        <taxon>Corchorus</taxon>
    </lineage>
</organism>
<gene>
    <name evidence="1" type="ORF">CCACVL1_30324</name>
</gene>
<keyword evidence="2" id="KW-1185">Reference proteome</keyword>
<dbReference type="OMA" id="QEWAQSH"/>
<accession>A0A1R3FXU3</accession>
<name>A0A1R3FXU3_COCAP</name>
<dbReference type="STRING" id="210143.A0A1R3FXU3"/>
<comment type="caution">
    <text evidence="1">The sequence shown here is derived from an EMBL/GenBank/DDBJ whole genome shotgun (WGS) entry which is preliminary data.</text>
</comment>
<protein>
    <submittedName>
        <fullName evidence="1">Uncharacterized protein</fullName>
    </submittedName>
</protein>